<keyword evidence="3" id="KW-1185">Reference proteome</keyword>
<evidence type="ECO:0000313" key="3">
    <source>
        <dbReference type="Proteomes" id="UP001628179"/>
    </source>
</evidence>
<dbReference type="InterPro" id="IPR002575">
    <property type="entry name" value="Aminoglycoside_PTrfase"/>
</dbReference>
<feature type="domain" description="Aminoglycoside phosphotransferase" evidence="1">
    <location>
        <begin position="55"/>
        <end position="279"/>
    </location>
</feature>
<organism evidence="2 3">
    <name type="scientific">Madurella fahalii</name>
    <dbReference type="NCBI Taxonomy" id="1157608"/>
    <lineage>
        <taxon>Eukaryota</taxon>
        <taxon>Fungi</taxon>
        <taxon>Dikarya</taxon>
        <taxon>Ascomycota</taxon>
        <taxon>Pezizomycotina</taxon>
        <taxon>Sordariomycetes</taxon>
        <taxon>Sordariomycetidae</taxon>
        <taxon>Sordariales</taxon>
        <taxon>Sordariales incertae sedis</taxon>
        <taxon>Madurella</taxon>
    </lineage>
</organism>
<comment type="caution">
    <text evidence="2">The sequence shown here is derived from an EMBL/GenBank/DDBJ whole genome shotgun (WGS) entry which is preliminary data.</text>
</comment>
<evidence type="ECO:0000259" key="1">
    <source>
        <dbReference type="Pfam" id="PF01636"/>
    </source>
</evidence>
<dbReference type="Gene3D" id="3.90.1200.10">
    <property type="match status" value="1"/>
</dbReference>
<name>A0ABQ0GSU5_9PEZI</name>
<evidence type="ECO:0000313" key="2">
    <source>
        <dbReference type="EMBL" id="GAB1320812.1"/>
    </source>
</evidence>
<reference evidence="2 3" key="1">
    <citation type="submission" date="2024-09" db="EMBL/GenBank/DDBJ databases">
        <title>Itraconazole resistance in Madurella fahalii resulting from another homologue of gene encoding cytochrome P450 14-alpha sterol demethylase (CYP51).</title>
        <authorList>
            <person name="Yoshioka I."/>
            <person name="Fahal A.H."/>
            <person name="Kaneko S."/>
            <person name="Yaguchi T."/>
        </authorList>
    </citation>
    <scope>NUCLEOTIDE SEQUENCE [LARGE SCALE GENOMIC DNA]</scope>
    <source>
        <strain evidence="2 3">IFM 68171</strain>
    </source>
</reference>
<dbReference type="SUPFAM" id="SSF56112">
    <property type="entry name" value="Protein kinase-like (PK-like)"/>
    <property type="match status" value="1"/>
</dbReference>
<dbReference type="GeneID" id="98181764"/>
<accession>A0ABQ0GSU5</accession>
<dbReference type="InterPro" id="IPR011009">
    <property type="entry name" value="Kinase-like_dom_sf"/>
</dbReference>
<dbReference type="EMBL" id="BAAFSV010000006">
    <property type="protein sequence ID" value="GAB1320812.1"/>
    <property type="molecule type" value="Genomic_DNA"/>
</dbReference>
<protein>
    <submittedName>
        <fullName evidence="2">Aminoglycoside phosphotransferase domain-containing protein</fullName>
    </submittedName>
</protein>
<gene>
    <name evidence="2" type="ORF">MFIFM68171_11022</name>
</gene>
<dbReference type="Proteomes" id="UP001628179">
    <property type="component" value="Unassembled WGS sequence"/>
</dbReference>
<sequence>MAHPQSAKLSEEVLRELTSTDYACSSLEPLAGGTANFIFKGVLGSPLPDGAREVAIKHGESFVASMPDFQLSTARCKAEEECLKALSGLPPTSGLYPVRAPRLYYFNKETNTQVLEYLADAVSLKEYALKHFSSRDPARKPLCEEIGRSLGVWLRCFHEWAASPERSKLSEAIQSNQPMQQLKHMVNYTALVQIVDNFPSILADAKETFKELEEMTAKELERPDLQVIHGDFWTGNALLPDRPLRAGAEIPIFIVDWESCQFGLRPLDVGQMVAELYELSLFKDIDEGKWLIEGFVAGYGDIDDGFAFRTTLHVGTHLICWGSRVAGWGSEEQVQQVVGKGKELILHAWHKDRAWFEAGDLACLFSRP</sequence>
<dbReference type="Gene3D" id="3.30.200.20">
    <property type="entry name" value="Phosphorylase Kinase, domain 1"/>
    <property type="match status" value="1"/>
</dbReference>
<dbReference type="RefSeq" id="XP_070922542.1">
    <property type="nucleotide sequence ID" value="XM_071066441.1"/>
</dbReference>
<dbReference type="Pfam" id="PF01636">
    <property type="entry name" value="APH"/>
    <property type="match status" value="1"/>
</dbReference>
<proteinExistence type="predicted"/>